<reference evidence="1 3" key="1">
    <citation type="submission" date="2015-02" db="EMBL/GenBank/DDBJ databases">
        <authorList>
            <person name="Chooi Y.-H."/>
        </authorList>
    </citation>
    <scope>NUCLEOTIDE SEQUENCE [LARGE SCALE GENOMIC DNA]</scope>
    <source>
        <strain evidence="1">E3</strain>
    </source>
</reference>
<evidence type="ECO:0000313" key="3">
    <source>
        <dbReference type="Proteomes" id="UP000039324"/>
    </source>
</evidence>
<dbReference type="Proteomes" id="UP000290189">
    <property type="component" value="Unassembled WGS sequence"/>
</dbReference>
<dbReference type="EMBL" id="CDSF01000133">
    <property type="protein sequence ID" value="CEP02809.1"/>
    <property type="molecule type" value="Genomic_DNA"/>
</dbReference>
<dbReference type="EMBL" id="OVEO01000003">
    <property type="protein sequence ID" value="SPQ94920.1"/>
    <property type="molecule type" value="Genomic_DNA"/>
</dbReference>
<proteinExistence type="predicted"/>
<organism evidence="1 3">
    <name type="scientific">Plasmodiophora brassicae</name>
    <name type="common">Clubroot disease agent</name>
    <dbReference type="NCBI Taxonomy" id="37360"/>
    <lineage>
        <taxon>Eukaryota</taxon>
        <taxon>Sar</taxon>
        <taxon>Rhizaria</taxon>
        <taxon>Endomyxa</taxon>
        <taxon>Phytomyxea</taxon>
        <taxon>Plasmodiophorida</taxon>
        <taxon>Plasmodiophoridae</taxon>
        <taxon>Plasmodiophora</taxon>
    </lineage>
</organism>
<evidence type="ECO:0000313" key="1">
    <source>
        <dbReference type="EMBL" id="CEP02809.1"/>
    </source>
</evidence>
<name>A0A0G4J611_PLABS</name>
<keyword evidence="3" id="KW-1185">Reference proteome</keyword>
<keyword evidence="2" id="KW-0496">Mitochondrion</keyword>
<dbReference type="AlphaFoldDB" id="A0A0G4J611"/>
<geneLocation type="mitochondrion" evidence="2"/>
<sequence length="117" mass="13116">MRRPIISRDAPYPPQKNDVYELCPQGVPFPIGHVPTAHSSLKEGTWDRSCTVGQRVEEFELSGARSPIRVGSVLVNRLPQTETWSVLRNSKRDLAKGSYRTGRRACINGCVSRRPGR</sequence>
<dbReference type="Proteomes" id="UP000039324">
    <property type="component" value="Unassembled WGS sequence"/>
</dbReference>
<gene>
    <name evidence="1" type="ORF">PBRA_002776</name>
    <name evidence="2" type="ORF">PLBR_LOCUS2135</name>
</gene>
<protein>
    <submittedName>
        <fullName evidence="1">Uncharacterized protein</fullName>
    </submittedName>
</protein>
<accession>A0A0G4J611</accession>
<evidence type="ECO:0000313" key="4">
    <source>
        <dbReference type="Proteomes" id="UP000290189"/>
    </source>
</evidence>
<reference evidence="2 4" key="2">
    <citation type="submission" date="2018-03" db="EMBL/GenBank/DDBJ databases">
        <authorList>
            <person name="Fogelqvist J."/>
        </authorList>
    </citation>
    <scope>NUCLEOTIDE SEQUENCE [LARGE SCALE GENOMIC DNA]</scope>
</reference>
<evidence type="ECO:0000313" key="2">
    <source>
        <dbReference type="EMBL" id="SPQ94920.1"/>
    </source>
</evidence>